<feature type="non-terminal residue" evidence="11">
    <location>
        <position position="400"/>
    </location>
</feature>
<dbReference type="Pfam" id="PF00096">
    <property type="entry name" value="zf-C2H2"/>
    <property type="match status" value="1"/>
</dbReference>
<dbReference type="PANTHER" id="PTHR24390:SF159">
    <property type="entry name" value="GROWTH FACTOR INDEPENDENT 1 TRANSCRIPTIONAL REPRESSOR"/>
    <property type="match status" value="1"/>
</dbReference>
<organism evidence="11 12">
    <name type="scientific">Sphaerulina musiva (strain SO2202)</name>
    <name type="common">Poplar stem canker fungus</name>
    <name type="synonym">Septoria musiva</name>
    <dbReference type="NCBI Taxonomy" id="692275"/>
    <lineage>
        <taxon>Eukaryota</taxon>
        <taxon>Fungi</taxon>
        <taxon>Dikarya</taxon>
        <taxon>Ascomycota</taxon>
        <taxon>Pezizomycotina</taxon>
        <taxon>Dothideomycetes</taxon>
        <taxon>Dothideomycetidae</taxon>
        <taxon>Mycosphaerellales</taxon>
        <taxon>Mycosphaerellaceae</taxon>
        <taxon>Sphaerulina</taxon>
    </lineage>
</organism>
<keyword evidence="12" id="KW-1185">Reference proteome</keyword>
<evidence type="ECO:0000256" key="5">
    <source>
        <dbReference type="ARBA" id="ARBA00022833"/>
    </source>
</evidence>
<dbReference type="PROSITE" id="PS50157">
    <property type="entry name" value="ZINC_FINGER_C2H2_2"/>
    <property type="match status" value="1"/>
</dbReference>
<feature type="compositionally biased region" description="Acidic residues" evidence="9">
    <location>
        <begin position="38"/>
        <end position="48"/>
    </location>
</feature>
<dbReference type="AlphaFoldDB" id="M3D0U4"/>
<keyword evidence="2" id="KW-0479">Metal-binding</keyword>
<dbReference type="EMBL" id="KB456268">
    <property type="protein sequence ID" value="EMF10108.1"/>
    <property type="molecule type" value="Genomic_DNA"/>
</dbReference>
<keyword evidence="3" id="KW-0677">Repeat</keyword>
<sequence>TFLVPGFHFSTTDKSADPAEFHRVAAQLLSGAARVDLEGDDEEDEEAEPPQSTQTSRHLHCDLGKDFSGRYCCSCGKSYSTQIRLTEHVQQCAGVENYPCHTCDSVFSSAQSLKRHVRLKHNNDMEPCPECGIKFPVTYLPKHLASGLGGCDSALQSSVLTPFGEDSSARRTLSERYWTIHDDDSRQVRRAHDSACVADEAEDFTQQTRSFVTRLLQRPTSTFDKVFCDLCGEGFWSDGEDLAEHIGQHSLNFSEKRHKCDECRIFFANEKDRDRHLQSANLTQHCGFTFRHNGPCTGHHPPTYTKSSLISDHALMQKHLWSWELSQFRTHRVAVATILAETLHGSADPHMSLADCKRTYASMLPHFAAAHAQSAQPQWSASERESIDDDSLDAHFSRVI</sequence>
<dbReference type="GO" id="GO:0006357">
    <property type="term" value="P:regulation of transcription by RNA polymerase II"/>
    <property type="evidence" value="ECO:0007669"/>
    <property type="project" value="TreeGrafter"/>
</dbReference>
<dbReference type="eggNOG" id="ENOG502RV9A">
    <property type="taxonomic scope" value="Eukaryota"/>
</dbReference>
<dbReference type="GeneID" id="27905608"/>
<dbReference type="PANTHER" id="PTHR24390">
    <property type="entry name" value="ZINC FINGER PROTEIN"/>
    <property type="match status" value="1"/>
</dbReference>
<keyword evidence="6" id="KW-0238">DNA-binding</keyword>
<evidence type="ECO:0000256" key="6">
    <source>
        <dbReference type="ARBA" id="ARBA00023125"/>
    </source>
</evidence>
<reference evidence="11 12" key="1">
    <citation type="journal article" date="2012" name="PLoS Pathog.">
        <title>Diverse lifestyles and strategies of plant pathogenesis encoded in the genomes of eighteen Dothideomycetes fungi.</title>
        <authorList>
            <person name="Ohm R.A."/>
            <person name="Feau N."/>
            <person name="Henrissat B."/>
            <person name="Schoch C.L."/>
            <person name="Horwitz B.A."/>
            <person name="Barry K.W."/>
            <person name="Condon B.J."/>
            <person name="Copeland A.C."/>
            <person name="Dhillon B."/>
            <person name="Glaser F."/>
            <person name="Hesse C.N."/>
            <person name="Kosti I."/>
            <person name="LaButti K."/>
            <person name="Lindquist E.A."/>
            <person name="Lucas S."/>
            <person name="Salamov A.A."/>
            <person name="Bradshaw R.E."/>
            <person name="Ciuffetti L."/>
            <person name="Hamelin R.C."/>
            <person name="Kema G.H.J."/>
            <person name="Lawrence C."/>
            <person name="Scott J.A."/>
            <person name="Spatafora J.W."/>
            <person name="Turgeon B.G."/>
            <person name="de Wit P.J.G.M."/>
            <person name="Zhong S."/>
            <person name="Goodwin S.B."/>
            <person name="Grigoriev I.V."/>
        </authorList>
    </citation>
    <scope>NUCLEOTIDE SEQUENCE [LARGE SCALE GENOMIC DNA]</scope>
    <source>
        <strain evidence="11 12">SO2202</strain>
    </source>
</reference>
<dbReference type="PROSITE" id="PS00028">
    <property type="entry name" value="ZINC_FINGER_C2H2_1"/>
    <property type="match status" value="1"/>
</dbReference>
<dbReference type="GO" id="GO:0008270">
    <property type="term" value="F:zinc ion binding"/>
    <property type="evidence" value="ECO:0007669"/>
    <property type="project" value="UniProtKB-KW"/>
</dbReference>
<feature type="non-terminal residue" evidence="11">
    <location>
        <position position="1"/>
    </location>
</feature>
<name>M3D0U4_SPHMS</name>
<comment type="subcellular location">
    <subcellularLocation>
        <location evidence="1">Nucleus</location>
    </subcellularLocation>
</comment>
<dbReference type="Proteomes" id="UP000016931">
    <property type="component" value="Unassembled WGS sequence"/>
</dbReference>
<dbReference type="SMART" id="SM00355">
    <property type="entry name" value="ZnF_C2H2"/>
    <property type="match status" value="4"/>
</dbReference>
<feature type="domain" description="C2H2-type" evidence="10">
    <location>
        <begin position="98"/>
        <end position="126"/>
    </location>
</feature>
<evidence type="ECO:0000256" key="7">
    <source>
        <dbReference type="ARBA" id="ARBA00023242"/>
    </source>
</evidence>
<evidence type="ECO:0000256" key="4">
    <source>
        <dbReference type="ARBA" id="ARBA00022771"/>
    </source>
</evidence>
<dbReference type="OrthoDB" id="40579at2759"/>
<evidence type="ECO:0000256" key="8">
    <source>
        <dbReference type="PROSITE-ProRule" id="PRU00042"/>
    </source>
</evidence>
<evidence type="ECO:0000256" key="2">
    <source>
        <dbReference type="ARBA" id="ARBA00022723"/>
    </source>
</evidence>
<evidence type="ECO:0000259" key="10">
    <source>
        <dbReference type="PROSITE" id="PS50157"/>
    </source>
</evidence>
<dbReference type="STRING" id="692275.M3D0U4"/>
<proteinExistence type="predicted"/>
<evidence type="ECO:0000256" key="1">
    <source>
        <dbReference type="ARBA" id="ARBA00004123"/>
    </source>
</evidence>
<keyword evidence="7" id="KW-0539">Nucleus</keyword>
<dbReference type="InterPro" id="IPR013087">
    <property type="entry name" value="Znf_C2H2_type"/>
</dbReference>
<dbReference type="Gene3D" id="3.30.160.60">
    <property type="entry name" value="Classic Zinc Finger"/>
    <property type="match status" value="2"/>
</dbReference>
<feature type="region of interest" description="Disordered" evidence="9">
    <location>
        <begin position="37"/>
        <end position="57"/>
    </location>
</feature>
<protein>
    <recommendedName>
        <fullName evidence="10">C2H2-type domain-containing protein</fullName>
    </recommendedName>
</protein>
<dbReference type="GO" id="GO:0000978">
    <property type="term" value="F:RNA polymerase II cis-regulatory region sequence-specific DNA binding"/>
    <property type="evidence" value="ECO:0007669"/>
    <property type="project" value="TreeGrafter"/>
</dbReference>
<gene>
    <name evidence="11" type="ORF">SEPMUDRAFT_31321</name>
</gene>
<dbReference type="RefSeq" id="XP_016758229.1">
    <property type="nucleotide sequence ID" value="XM_016908471.1"/>
</dbReference>
<dbReference type="GO" id="GO:0005634">
    <property type="term" value="C:nucleus"/>
    <property type="evidence" value="ECO:0007669"/>
    <property type="project" value="UniProtKB-SubCell"/>
</dbReference>
<evidence type="ECO:0000313" key="11">
    <source>
        <dbReference type="EMBL" id="EMF10108.1"/>
    </source>
</evidence>
<dbReference type="InterPro" id="IPR036236">
    <property type="entry name" value="Znf_C2H2_sf"/>
</dbReference>
<evidence type="ECO:0000313" key="12">
    <source>
        <dbReference type="Proteomes" id="UP000016931"/>
    </source>
</evidence>
<dbReference type="GO" id="GO:0003700">
    <property type="term" value="F:DNA-binding transcription factor activity"/>
    <property type="evidence" value="ECO:0007669"/>
    <property type="project" value="TreeGrafter"/>
</dbReference>
<evidence type="ECO:0000256" key="9">
    <source>
        <dbReference type="SAM" id="MobiDB-lite"/>
    </source>
</evidence>
<dbReference type="SUPFAM" id="SSF57667">
    <property type="entry name" value="beta-beta-alpha zinc fingers"/>
    <property type="match status" value="2"/>
</dbReference>
<dbReference type="HOGENOM" id="CLU_034668_0_0_1"/>
<evidence type="ECO:0000256" key="3">
    <source>
        <dbReference type="ARBA" id="ARBA00022737"/>
    </source>
</evidence>
<dbReference type="OMA" id="GRYCCSC"/>
<keyword evidence="5" id="KW-0862">Zinc</keyword>
<accession>M3D0U4</accession>
<keyword evidence="4 8" id="KW-0863">Zinc-finger</keyword>